<dbReference type="PROSITE" id="PS00374">
    <property type="entry name" value="MGMT"/>
    <property type="match status" value="1"/>
</dbReference>
<evidence type="ECO:0000256" key="2">
    <source>
        <dbReference type="ARBA" id="ARBA00022490"/>
    </source>
</evidence>
<dbReference type="PANTHER" id="PTHR10815">
    <property type="entry name" value="METHYLATED-DNA--PROTEIN-CYSTEINE METHYLTRANSFERASE"/>
    <property type="match status" value="1"/>
</dbReference>
<comment type="caution">
    <text evidence="11">The sequence shown here is derived from an EMBL/GenBank/DDBJ whole genome shotgun (WGS) entry which is preliminary data.</text>
</comment>
<evidence type="ECO:0000256" key="3">
    <source>
        <dbReference type="ARBA" id="ARBA00022603"/>
    </source>
</evidence>
<accession>A0ABS2EAZ9</accession>
<keyword evidence="5 8" id="KW-0227">DNA damage</keyword>
<sequence>MEYTCGYSSPIGEMTMASDGIHLTGLWFDGQKYFGSTLDKEREELPEHRAGEDIPVFGQTKKWLDAYFAGERPMSRPPLAPKGSAFRRQVWELLLAIPYGETRTYGDLAKALSGEKTGMSAQAVGGAVGHNPISIIIPCHRVLGSGGQLTGYAGGLDKKEYLLKLERRERH</sequence>
<evidence type="ECO:0000259" key="9">
    <source>
        <dbReference type="Pfam" id="PF01035"/>
    </source>
</evidence>
<protein>
    <recommendedName>
        <fullName evidence="8">Methylated-DNA--protein-cysteine methyltransferase</fullName>
        <ecNumber evidence="8">2.1.1.63</ecNumber>
    </recommendedName>
    <alternativeName>
        <fullName evidence="8">6-O-methylguanine-DNA methyltransferase</fullName>
        <shortName evidence="8">MGMT</shortName>
    </alternativeName>
    <alternativeName>
        <fullName evidence="8">O-6-methylguanine-DNA-alkyltransferase</fullName>
    </alternativeName>
</protein>
<dbReference type="InterPro" id="IPR014048">
    <property type="entry name" value="MethylDNA_cys_MeTrfase_DNA-bd"/>
</dbReference>
<evidence type="ECO:0000256" key="4">
    <source>
        <dbReference type="ARBA" id="ARBA00022679"/>
    </source>
</evidence>
<gene>
    <name evidence="11" type="ORF">H7U36_12105</name>
</gene>
<proteinExistence type="inferred from homology"/>
<keyword evidence="2 8" id="KW-0963">Cytoplasm</keyword>
<evidence type="ECO:0000256" key="5">
    <source>
        <dbReference type="ARBA" id="ARBA00022763"/>
    </source>
</evidence>
<evidence type="ECO:0000256" key="6">
    <source>
        <dbReference type="ARBA" id="ARBA00023204"/>
    </source>
</evidence>
<dbReference type="Pfam" id="PF01035">
    <property type="entry name" value="DNA_binding_1"/>
    <property type="match status" value="1"/>
</dbReference>
<evidence type="ECO:0000256" key="7">
    <source>
        <dbReference type="ARBA" id="ARBA00049348"/>
    </source>
</evidence>
<dbReference type="EC" id="2.1.1.63" evidence="8"/>
<dbReference type="EMBL" id="JACLYY010000012">
    <property type="protein sequence ID" value="MBM6738832.1"/>
    <property type="molecule type" value="Genomic_DNA"/>
</dbReference>
<dbReference type="InterPro" id="IPR036217">
    <property type="entry name" value="MethylDNA_cys_MeTrfase_DNAb"/>
</dbReference>
<dbReference type="InterPro" id="IPR036388">
    <property type="entry name" value="WH-like_DNA-bd_sf"/>
</dbReference>
<keyword evidence="6 8" id="KW-0234">DNA repair</keyword>
<comment type="catalytic activity">
    <reaction evidence="7 8">
        <text>a 6-O-methyl-2'-deoxyguanosine in DNA + L-cysteinyl-[protein] = S-methyl-L-cysteinyl-[protein] + a 2'-deoxyguanosine in DNA</text>
        <dbReference type="Rhea" id="RHEA:24000"/>
        <dbReference type="Rhea" id="RHEA-COMP:10131"/>
        <dbReference type="Rhea" id="RHEA-COMP:10132"/>
        <dbReference type="Rhea" id="RHEA-COMP:11367"/>
        <dbReference type="Rhea" id="RHEA-COMP:11368"/>
        <dbReference type="ChEBI" id="CHEBI:29950"/>
        <dbReference type="ChEBI" id="CHEBI:82612"/>
        <dbReference type="ChEBI" id="CHEBI:85445"/>
        <dbReference type="ChEBI" id="CHEBI:85448"/>
        <dbReference type="EC" id="2.1.1.63"/>
    </reaction>
</comment>
<dbReference type="SUPFAM" id="SSF53155">
    <property type="entry name" value="Methylated DNA-protein cysteine methyltransferase domain"/>
    <property type="match status" value="1"/>
</dbReference>
<dbReference type="SUPFAM" id="SSF46767">
    <property type="entry name" value="Methylated DNA-protein cysteine methyltransferase, C-terminal domain"/>
    <property type="match status" value="1"/>
</dbReference>
<dbReference type="InterPro" id="IPR023546">
    <property type="entry name" value="MGMT"/>
</dbReference>
<keyword evidence="4 8" id="KW-0808">Transferase</keyword>
<evidence type="ECO:0000256" key="8">
    <source>
        <dbReference type="HAMAP-Rule" id="MF_00772"/>
    </source>
</evidence>
<comment type="similarity">
    <text evidence="8">Belongs to the MGMT family.</text>
</comment>
<dbReference type="Proteomes" id="UP000716906">
    <property type="component" value="Unassembled WGS sequence"/>
</dbReference>
<dbReference type="Gene3D" id="3.30.160.70">
    <property type="entry name" value="Methylated DNA-protein cysteine methyltransferase domain"/>
    <property type="match status" value="1"/>
</dbReference>
<reference evidence="11 12" key="1">
    <citation type="journal article" date="2021" name="Sci. Rep.">
        <title>The distribution of antibiotic resistance genes in chicken gut microbiota commensals.</title>
        <authorList>
            <person name="Juricova H."/>
            <person name="Matiasovicova J."/>
            <person name="Kubasova T."/>
            <person name="Cejkova D."/>
            <person name="Rychlik I."/>
        </authorList>
    </citation>
    <scope>NUCLEOTIDE SEQUENCE [LARGE SCALE GENOMIC DNA]</scope>
    <source>
        <strain evidence="11 12">An773</strain>
    </source>
</reference>
<comment type="catalytic activity">
    <reaction evidence="1 8">
        <text>a 4-O-methyl-thymidine in DNA + L-cysteinyl-[protein] = a thymidine in DNA + S-methyl-L-cysteinyl-[protein]</text>
        <dbReference type="Rhea" id="RHEA:53428"/>
        <dbReference type="Rhea" id="RHEA-COMP:10131"/>
        <dbReference type="Rhea" id="RHEA-COMP:10132"/>
        <dbReference type="Rhea" id="RHEA-COMP:13555"/>
        <dbReference type="Rhea" id="RHEA-COMP:13556"/>
        <dbReference type="ChEBI" id="CHEBI:29950"/>
        <dbReference type="ChEBI" id="CHEBI:82612"/>
        <dbReference type="ChEBI" id="CHEBI:137386"/>
        <dbReference type="ChEBI" id="CHEBI:137387"/>
        <dbReference type="EC" id="2.1.1.63"/>
    </reaction>
</comment>
<comment type="function">
    <text evidence="8">Involved in the cellular defense against the biological effects of O6-methylguanine (O6-MeG) and O4-methylthymine (O4-MeT) in DNA. Repairs the methylated nucleobase in DNA by stoichiometrically transferring the methyl group to a cysteine residue in the enzyme. This is a suicide reaction: the enzyme is irreversibly inactivated.</text>
</comment>
<dbReference type="NCBIfam" id="TIGR00589">
    <property type="entry name" value="ogt"/>
    <property type="match status" value="1"/>
</dbReference>
<evidence type="ECO:0000313" key="11">
    <source>
        <dbReference type="EMBL" id="MBM6738832.1"/>
    </source>
</evidence>
<dbReference type="Pfam" id="PF02870">
    <property type="entry name" value="Methyltransf_1N"/>
    <property type="match status" value="1"/>
</dbReference>
<evidence type="ECO:0000256" key="1">
    <source>
        <dbReference type="ARBA" id="ARBA00001286"/>
    </source>
</evidence>
<feature type="active site" description="Nucleophile; methyl group acceptor" evidence="8">
    <location>
        <position position="139"/>
    </location>
</feature>
<dbReference type="InterPro" id="IPR008332">
    <property type="entry name" value="MethylG_MeTrfase_N"/>
</dbReference>
<dbReference type="CDD" id="cd06445">
    <property type="entry name" value="ATase"/>
    <property type="match status" value="1"/>
</dbReference>
<dbReference type="PANTHER" id="PTHR10815:SF5">
    <property type="entry name" value="METHYLATED-DNA--PROTEIN-CYSTEINE METHYLTRANSFERASE"/>
    <property type="match status" value="1"/>
</dbReference>
<feature type="domain" description="Methylated-DNA-[protein]-cysteine S-methyltransferase DNA binding" evidence="9">
    <location>
        <begin position="85"/>
        <end position="167"/>
    </location>
</feature>
<organism evidence="11 12">
    <name type="scientific">Faecalicatena fissicatena</name>
    <dbReference type="NCBI Taxonomy" id="290055"/>
    <lineage>
        <taxon>Bacteria</taxon>
        <taxon>Bacillati</taxon>
        <taxon>Bacillota</taxon>
        <taxon>Clostridia</taxon>
        <taxon>Lachnospirales</taxon>
        <taxon>Lachnospiraceae</taxon>
        <taxon>Faecalicatena</taxon>
    </lineage>
</organism>
<dbReference type="HAMAP" id="MF_00772">
    <property type="entry name" value="OGT"/>
    <property type="match status" value="1"/>
</dbReference>
<name>A0ABS2EAZ9_9FIRM</name>
<keyword evidence="3 8" id="KW-0489">Methyltransferase</keyword>
<comment type="subcellular location">
    <subcellularLocation>
        <location evidence="8">Cytoplasm</location>
    </subcellularLocation>
</comment>
<evidence type="ECO:0000313" key="12">
    <source>
        <dbReference type="Proteomes" id="UP000716906"/>
    </source>
</evidence>
<dbReference type="InterPro" id="IPR001497">
    <property type="entry name" value="MethylDNA_cys_MeTrfase_AS"/>
</dbReference>
<dbReference type="Gene3D" id="1.10.10.10">
    <property type="entry name" value="Winged helix-like DNA-binding domain superfamily/Winged helix DNA-binding domain"/>
    <property type="match status" value="1"/>
</dbReference>
<evidence type="ECO:0000259" key="10">
    <source>
        <dbReference type="Pfam" id="PF02870"/>
    </source>
</evidence>
<dbReference type="RefSeq" id="WP_033124262.1">
    <property type="nucleotide sequence ID" value="NZ_JACLYY010000012.1"/>
</dbReference>
<feature type="domain" description="Methylguanine DNA methyltransferase ribonuclease-like" evidence="10">
    <location>
        <begin position="7"/>
        <end position="79"/>
    </location>
</feature>
<keyword evidence="12" id="KW-1185">Reference proteome</keyword>
<dbReference type="InterPro" id="IPR036631">
    <property type="entry name" value="MGMT_N_sf"/>
</dbReference>
<comment type="miscellaneous">
    <text evidence="8">This enzyme catalyzes only one turnover and therefore is not strictly catalytic. According to one definition, an enzyme is a biocatalyst that acts repeatedly and over many reaction cycles.</text>
</comment>